<gene>
    <name evidence="2" type="ORF">CAUJ_LOCUS6312</name>
</gene>
<proteinExistence type="predicted"/>
<dbReference type="EMBL" id="CAJGYM010000015">
    <property type="protein sequence ID" value="CAD6190393.1"/>
    <property type="molecule type" value="Genomic_DNA"/>
</dbReference>
<evidence type="ECO:0000313" key="3">
    <source>
        <dbReference type="Proteomes" id="UP000835052"/>
    </source>
</evidence>
<feature type="compositionally biased region" description="Basic and acidic residues" evidence="1">
    <location>
        <begin position="85"/>
        <end position="95"/>
    </location>
</feature>
<comment type="caution">
    <text evidence="2">The sequence shown here is derived from an EMBL/GenBank/DDBJ whole genome shotgun (WGS) entry which is preliminary data.</text>
</comment>
<sequence length="669" mass="76300">MPLGILSPFRDFVGGGINRIKSRLEHDVLREEQTVSLPSEPAAKTTSTSSSRGRSKSCVVRTTPQSQPRKISEPEASENSQPEADPQREINEKDKLTQEIYLRYKMLQHKNERRSRAYMNEPTCAVCMHRVPKVRVFPCSHGLLHCHCQAVHLSQQKPVTCDAIHGHACGCRPAEPETAQKSVAQRHHYQKAPKEHYVNRGYLDSTANSPMNSMSTSIERHSAVPPGAFANLGRGTSLCQKTTRFQPKFASDGSRVINRRPSGGRAIKHRQTTAQVIFAVSASVGMQSSYPIDERFKGRRLKCVAIRGSVLYLQPRDEDKVELWSFDTLHPTKYNLEFSVDVEGCMYTFSSCPKHKNTVFIFFAGFMRNPSNDGRIDGTIALFAYNIEKKRLKTYFVEDNQQLYRLPLEMLSMGSRSDGSLYLYDRTITSGPLPYYDIEPLEDKKDMFSIEPWNVPPEEVTDPGSRFTIAFDGARRVFGRLKDDDRLLVFNPEAENWEEYEIKADGNCPPQFDLSHKNGPGAGSSISVRSHLMTRGETMGQRVGAVESPLSFHEDADDDRCLVRQRCRALHYFYEAKLDEENRKVIWRHLSTNRISEESELMFYPKHNRDVFVFVGLRVITVVYLQVPPLQTISLLQVQSDVRKREKDGMTPEEIATVCREHYFRQKSS</sequence>
<protein>
    <submittedName>
        <fullName evidence="2">Uncharacterized protein</fullName>
    </submittedName>
</protein>
<dbReference type="Proteomes" id="UP000835052">
    <property type="component" value="Unassembled WGS sequence"/>
</dbReference>
<keyword evidence="3" id="KW-1185">Reference proteome</keyword>
<reference evidence="2" key="1">
    <citation type="submission" date="2020-10" db="EMBL/GenBank/DDBJ databases">
        <authorList>
            <person name="Kikuchi T."/>
        </authorList>
    </citation>
    <scope>NUCLEOTIDE SEQUENCE</scope>
    <source>
        <strain evidence="2">NKZ352</strain>
    </source>
</reference>
<dbReference type="OrthoDB" id="5800475at2759"/>
<feature type="compositionally biased region" description="Polar residues" evidence="1">
    <location>
        <begin position="60"/>
        <end position="69"/>
    </location>
</feature>
<feature type="region of interest" description="Disordered" evidence="1">
    <location>
        <begin position="31"/>
        <end position="95"/>
    </location>
</feature>
<accession>A0A8S1H5F9</accession>
<evidence type="ECO:0000313" key="2">
    <source>
        <dbReference type="EMBL" id="CAD6190393.1"/>
    </source>
</evidence>
<name>A0A8S1H5F9_9PELO</name>
<organism evidence="2 3">
    <name type="scientific">Caenorhabditis auriculariae</name>
    <dbReference type="NCBI Taxonomy" id="2777116"/>
    <lineage>
        <taxon>Eukaryota</taxon>
        <taxon>Metazoa</taxon>
        <taxon>Ecdysozoa</taxon>
        <taxon>Nematoda</taxon>
        <taxon>Chromadorea</taxon>
        <taxon>Rhabditida</taxon>
        <taxon>Rhabditina</taxon>
        <taxon>Rhabditomorpha</taxon>
        <taxon>Rhabditoidea</taxon>
        <taxon>Rhabditidae</taxon>
        <taxon>Peloderinae</taxon>
        <taxon>Caenorhabditis</taxon>
    </lineage>
</organism>
<dbReference type="AlphaFoldDB" id="A0A8S1H5F9"/>
<evidence type="ECO:0000256" key="1">
    <source>
        <dbReference type="SAM" id="MobiDB-lite"/>
    </source>
</evidence>